<feature type="region of interest" description="Disordered" evidence="6">
    <location>
        <begin position="572"/>
        <end position="592"/>
    </location>
</feature>
<dbReference type="Proteomes" id="UP001168338">
    <property type="component" value="Unassembled WGS sequence"/>
</dbReference>
<evidence type="ECO:0000256" key="7">
    <source>
        <dbReference type="SAM" id="Phobius"/>
    </source>
</evidence>
<evidence type="ECO:0000256" key="2">
    <source>
        <dbReference type="ARBA" id="ARBA00022475"/>
    </source>
</evidence>
<keyword evidence="4 7" id="KW-1133">Transmembrane helix</keyword>
<feature type="transmembrane region" description="Helical" evidence="7">
    <location>
        <begin position="162"/>
        <end position="185"/>
    </location>
</feature>
<comment type="subcellular location">
    <subcellularLocation>
        <location evidence="1">Cell membrane</location>
        <topology evidence="1">Multi-pass membrane protein</topology>
    </subcellularLocation>
</comment>
<proteinExistence type="predicted"/>
<organism evidence="9 10">
    <name type="scientific">Methanoculleus frigidifontis</name>
    <dbReference type="NCBI Taxonomy" id="2584085"/>
    <lineage>
        <taxon>Archaea</taxon>
        <taxon>Methanobacteriati</taxon>
        <taxon>Methanobacteriota</taxon>
        <taxon>Stenosarchaea group</taxon>
        <taxon>Methanomicrobia</taxon>
        <taxon>Methanomicrobiales</taxon>
        <taxon>Methanomicrobiaceae</taxon>
        <taxon>Methanoculleus</taxon>
    </lineage>
</organism>
<dbReference type="SUPFAM" id="SSF109755">
    <property type="entry name" value="PhoU-like"/>
    <property type="match status" value="1"/>
</dbReference>
<evidence type="ECO:0000256" key="6">
    <source>
        <dbReference type="SAM" id="MobiDB-lite"/>
    </source>
</evidence>
<dbReference type="InterPro" id="IPR026022">
    <property type="entry name" value="PhoU_dom"/>
</dbReference>
<evidence type="ECO:0000313" key="9">
    <source>
        <dbReference type="EMBL" id="MDN7024783.1"/>
    </source>
</evidence>
<evidence type="ECO:0000256" key="1">
    <source>
        <dbReference type="ARBA" id="ARBA00004651"/>
    </source>
</evidence>
<comment type="caution">
    <text evidence="9">The sequence shown here is derived from an EMBL/GenBank/DDBJ whole genome shotgun (WGS) entry which is preliminary data.</text>
</comment>
<dbReference type="Gene3D" id="1.20.58.220">
    <property type="entry name" value="Phosphate transport system protein phou homolog 2, domain 2"/>
    <property type="match status" value="1"/>
</dbReference>
<evidence type="ECO:0000256" key="4">
    <source>
        <dbReference type="ARBA" id="ARBA00022989"/>
    </source>
</evidence>
<feature type="transmembrane region" description="Helical" evidence="7">
    <location>
        <begin position="205"/>
        <end position="227"/>
    </location>
</feature>
<gene>
    <name evidence="9" type="ORF">FGU65_07775</name>
</gene>
<feature type="transmembrane region" description="Helical" evidence="7">
    <location>
        <begin position="103"/>
        <end position="124"/>
    </location>
</feature>
<evidence type="ECO:0000256" key="3">
    <source>
        <dbReference type="ARBA" id="ARBA00022692"/>
    </source>
</evidence>
<accession>A0ABT8MA22</accession>
<reference evidence="9" key="1">
    <citation type="submission" date="2019-05" db="EMBL/GenBank/DDBJ databases">
        <title>Methanoculleus sp. FWC-SCC1, a methanogenic archaeon isolated from deep marine cold seep.</title>
        <authorList>
            <person name="Chen Y.-W."/>
            <person name="Chen S.-C."/>
            <person name="Teng N.-H."/>
            <person name="Lai M.-C."/>
        </authorList>
    </citation>
    <scope>NUCLEOTIDE SEQUENCE</scope>
    <source>
        <strain evidence="9">FWC-SCC1</strain>
    </source>
</reference>
<protein>
    <submittedName>
        <fullName evidence="9">Na/Pi cotransporter family protein</fullName>
    </submittedName>
</protein>
<feature type="transmembrane region" description="Helical" evidence="7">
    <location>
        <begin position="69"/>
        <end position="91"/>
    </location>
</feature>
<dbReference type="EMBL" id="VCYH01000004">
    <property type="protein sequence ID" value="MDN7024783.1"/>
    <property type="molecule type" value="Genomic_DNA"/>
</dbReference>
<keyword evidence="3 7" id="KW-0812">Transmembrane</keyword>
<feature type="compositionally biased region" description="Basic and acidic residues" evidence="6">
    <location>
        <begin position="575"/>
        <end position="592"/>
    </location>
</feature>
<keyword evidence="10" id="KW-1185">Reference proteome</keyword>
<keyword evidence="2" id="KW-1003">Cell membrane</keyword>
<dbReference type="InterPro" id="IPR003841">
    <property type="entry name" value="Na/Pi_transpt"/>
</dbReference>
<keyword evidence="5 7" id="KW-0472">Membrane</keyword>
<name>A0ABT8MA22_9EURY</name>
<feature type="transmembrane region" description="Helical" evidence="7">
    <location>
        <begin position="136"/>
        <end position="155"/>
    </location>
</feature>
<dbReference type="PANTHER" id="PTHR10010:SF46">
    <property type="entry name" value="SODIUM-DEPENDENT PHOSPHATE TRANSPORT PROTEIN 2B"/>
    <property type="match status" value="1"/>
</dbReference>
<evidence type="ECO:0000259" key="8">
    <source>
        <dbReference type="Pfam" id="PF01895"/>
    </source>
</evidence>
<dbReference type="NCBIfam" id="NF037997">
    <property type="entry name" value="Na_Pi_symport"/>
    <property type="match status" value="1"/>
</dbReference>
<sequence>MVPWELVFAIVPGLILFFYGIENFSREILAVAKGSFNRILGRVTTRPVVGALLGAGVTALVQSSAATTIITIGLVNAGTLSFLQSLGIIIGSNIGTTVTAQLVAFKMTAFGQVLIPVGFLVGIFGGRYKFLGKPLFYFGLVLFSLNLVSTALAPYQSDPEIVGIITEFSSLPLAILIGFLFTAMVQSSSVTTGLVVVLAQQGLLTLPQAIPILLGANIGSTTTTLIASARMNLYSRRAAAAHFIFNLGGVLLVLPFLVPFTGVVETIGGTEAQMVANAHLIFNLIAAAVFLLFIGQFKRLVERAVPGSEPEILMRTRYLEDGIPDDTHLGLELIQKELRHAHEITLDLFRASMTCLATGREADYQMVEKLESLNDYLDERIEQALRALSKRALSGSGATGVVYLARMSNEIERLGDLGADLGEFSHKASRGGKAVPAALMQRTESIYRILEENIVGLGIFFPGILDATVAELRARDVELQRAINDHYREHLVSLRVEGDIADSSFLEILSIIEAANAKVRDLRKLAEQYSLQKRSESSLPGVEKPFALGDAVPGDNLQGVADLPVQRRVPGIDVQEGRGGELGGRGDHDEIL</sequence>
<feature type="domain" description="PhoU" evidence="8">
    <location>
        <begin position="338"/>
        <end position="423"/>
    </location>
</feature>
<feature type="transmembrane region" description="Helical" evidence="7">
    <location>
        <begin position="274"/>
        <end position="294"/>
    </location>
</feature>
<dbReference type="Pfam" id="PF02690">
    <property type="entry name" value="Na_Pi_cotrans"/>
    <property type="match status" value="2"/>
</dbReference>
<feature type="transmembrane region" description="Helical" evidence="7">
    <location>
        <begin position="43"/>
        <end position="63"/>
    </location>
</feature>
<dbReference type="Pfam" id="PF01895">
    <property type="entry name" value="PhoU"/>
    <property type="match status" value="1"/>
</dbReference>
<feature type="transmembrane region" description="Helical" evidence="7">
    <location>
        <begin position="6"/>
        <end position="22"/>
    </location>
</feature>
<dbReference type="PANTHER" id="PTHR10010">
    <property type="entry name" value="SOLUTE CARRIER FAMILY 34 SODIUM PHOSPHATE , MEMBER 2-RELATED"/>
    <property type="match status" value="1"/>
</dbReference>
<evidence type="ECO:0000313" key="10">
    <source>
        <dbReference type="Proteomes" id="UP001168338"/>
    </source>
</evidence>
<feature type="transmembrane region" description="Helical" evidence="7">
    <location>
        <begin position="239"/>
        <end position="262"/>
    </location>
</feature>
<evidence type="ECO:0000256" key="5">
    <source>
        <dbReference type="ARBA" id="ARBA00023136"/>
    </source>
</evidence>
<dbReference type="InterPro" id="IPR038078">
    <property type="entry name" value="PhoU-like_sf"/>
</dbReference>